<feature type="region of interest" description="Disordered" evidence="1">
    <location>
        <begin position="1"/>
        <end position="25"/>
    </location>
</feature>
<dbReference type="EMBL" id="JAQQAF010000006">
    <property type="protein sequence ID" value="KAJ8479047.1"/>
    <property type="molecule type" value="Genomic_DNA"/>
</dbReference>
<name>A0AAV8QTN3_ENSVE</name>
<dbReference type="AlphaFoldDB" id="A0AAV8QTN3"/>
<sequence length="137" mass="15179">MSKPTAHRTRERRGTDKKPRSRATGAIRNVGWIAAPAKENVFFVNPSHHESSLFAVGSPKPCRAFKMLERQRDTRRRLRRPPPTAALACEVCRTTGASTKRHRFRQLRSREIPTGDRIGGGGLGDGSAIIIPAPCKL</sequence>
<evidence type="ECO:0000313" key="3">
    <source>
        <dbReference type="Proteomes" id="UP001222027"/>
    </source>
</evidence>
<evidence type="ECO:0000313" key="2">
    <source>
        <dbReference type="EMBL" id="KAJ8479047.1"/>
    </source>
</evidence>
<gene>
    <name evidence="2" type="ORF">OPV22_022774</name>
</gene>
<evidence type="ECO:0000256" key="1">
    <source>
        <dbReference type="SAM" id="MobiDB-lite"/>
    </source>
</evidence>
<protein>
    <submittedName>
        <fullName evidence="2">Uncharacterized protein</fullName>
    </submittedName>
</protein>
<keyword evidence="3" id="KW-1185">Reference proteome</keyword>
<proteinExistence type="predicted"/>
<accession>A0AAV8QTN3</accession>
<organism evidence="2 3">
    <name type="scientific">Ensete ventricosum</name>
    <name type="common">Abyssinian banana</name>
    <name type="synonym">Musa ensete</name>
    <dbReference type="NCBI Taxonomy" id="4639"/>
    <lineage>
        <taxon>Eukaryota</taxon>
        <taxon>Viridiplantae</taxon>
        <taxon>Streptophyta</taxon>
        <taxon>Embryophyta</taxon>
        <taxon>Tracheophyta</taxon>
        <taxon>Spermatophyta</taxon>
        <taxon>Magnoliopsida</taxon>
        <taxon>Liliopsida</taxon>
        <taxon>Zingiberales</taxon>
        <taxon>Musaceae</taxon>
        <taxon>Ensete</taxon>
    </lineage>
</organism>
<dbReference type="Proteomes" id="UP001222027">
    <property type="component" value="Unassembled WGS sequence"/>
</dbReference>
<reference evidence="2 3" key="1">
    <citation type="submission" date="2022-12" db="EMBL/GenBank/DDBJ databases">
        <title>Chromosome-scale assembly of the Ensete ventricosum genome.</title>
        <authorList>
            <person name="Dussert Y."/>
            <person name="Stocks J."/>
            <person name="Wendawek A."/>
            <person name="Woldeyes F."/>
            <person name="Nichols R.A."/>
            <person name="Borrell J.S."/>
        </authorList>
    </citation>
    <scope>NUCLEOTIDE SEQUENCE [LARGE SCALE GENOMIC DNA]</scope>
    <source>
        <strain evidence="3">cv. Maze</strain>
        <tissue evidence="2">Seeds</tissue>
    </source>
</reference>
<comment type="caution">
    <text evidence="2">The sequence shown here is derived from an EMBL/GenBank/DDBJ whole genome shotgun (WGS) entry which is preliminary data.</text>
</comment>
<feature type="compositionally biased region" description="Basic residues" evidence="1">
    <location>
        <begin position="1"/>
        <end position="11"/>
    </location>
</feature>